<dbReference type="AlphaFoldDB" id="A0AAD5GGP7"/>
<gene>
    <name evidence="2" type="ORF">M8C21_030147</name>
</gene>
<keyword evidence="1" id="KW-0378">Hydrolase</keyword>
<proteinExistence type="predicted"/>
<evidence type="ECO:0000313" key="3">
    <source>
        <dbReference type="Proteomes" id="UP001206925"/>
    </source>
</evidence>
<name>A0AAD5GGP7_AMBAR</name>
<dbReference type="Proteomes" id="UP001206925">
    <property type="component" value="Unassembled WGS sequence"/>
</dbReference>
<dbReference type="PANTHER" id="PTHR42776:SF28">
    <property type="entry name" value="GLUTAMYL ENDOPEPTIDASE, CHLOROPLASTIC-RELATED"/>
    <property type="match status" value="1"/>
</dbReference>
<evidence type="ECO:0000256" key="1">
    <source>
        <dbReference type="ARBA" id="ARBA00022801"/>
    </source>
</evidence>
<feature type="non-terminal residue" evidence="2">
    <location>
        <position position="209"/>
    </location>
</feature>
<sequence length="209" mass="23411">VNPYISSLKIILQKQPQPFPLSLLLPLSPTPHCHPTTTVASLSYYHHHSLTLFLPPPPPLFPLLHLHRRTTTTGLPLATKVVTEWEYLEQELNSGYRLPPSEIRDIVDAPPLPALSFSPKRDKIMFLKRRSLRPLSELAKPEDKLAGIRIDGNANSRSRISFYTGIGIHDLKDDGTLGPEKLIHGFPEGSKINSVNWYSPSSLSLLSNF</sequence>
<dbReference type="GO" id="GO:0004252">
    <property type="term" value="F:serine-type endopeptidase activity"/>
    <property type="evidence" value="ECO:0007669"/>
    <property type="project" value="TreeGrafter"/>
</dbReference>
<keyword evidence="3" id="KW-1185">Reference proteome</keyword>
<organism evidence="2 3">
    <name type="scientific">Ambrosia artemisiifolia</name>
    <name type="common">Common ragweed</name>
    <dbReference type="NCBI Taxonomy" id="4212"/>
    <lineage>
        <taxon>Eukaryota</taxon>
        <taxon>Viridiplantae</taxon>
        <taxon>Streptophyta</taxon>
        <taxon>Embryophyta</taxon>
        <taxon>Tracheophyta</taxon>
        <taxon>Spermatophyta</taxon>
        <taxon>Magnoliopsida</taxon>
        <taxon>eudicotyledons</taxon>
        <taxon>Gunneridae</taxon>
        <taxon>Pentapetalae</taxon>
        <taxon>asterids</taxon>
        <taxon>campanulids</taxon>
        <taxon>Asterales</taxon>
        <taxon>Asteraceae</taxon>
        <taxon>Asteroideae</taxon>
        <taxon>Heliantheae alliance</taxon>
        <taxon>Heliantheae</taxon>
        <taxon>Ambrosia</taxon>
    </lineage>
</organism>
<feature type="non-terminal residue" evidence="2">
    <location>
        <position position="1"/>
    </location>
</feature>
<dbReference type="PANTHER" id="PTHR42776">
    <property type="entry name" value="SERINE PEPTIDASE S9 FAMILY MEMBER"/>
    <property type="match status" value="1"/>
</dbReference>
<dbReference type="EMBL" id="JAMZMK010008381">
    <property type="protein sequence ID" value="KAI7740649.1"/>
    <property type="molecule type" value="Genomic_DNA"/>
</dbReference>
<accession>A0AAD5GGP7</accession>
<reference evidence="2" key="1">
    <citation type="submission" date="2022-06" db="EMBL/GenBank/DDBJ databases">
        <title>Uncovering the hologenomic basis of an extraordinary plant invasion.</title>
        <authorList>
            <person name="Bieker V.C."/>
            <person name="Martin M.D."/>
            <person name="Gilbert T."/>
            <person name="Hodgins K."/>
            <person name="Battlay P."/>
            <person name="Petersen B."/>
            <person name="Wilson J."/>
        </authorList>
    </citation>
    <scope>NUCLEOTIDE SEQUENCE</scope>
    <source>
        <strain evidence="2">AA19_3_7</strain>
        <tissue evidence="2">Leaf</tissue>
    </source>
</reference>
<evidence type="ECO:0000313" key="2">
    <source>
        <dbReference type="EMBL" id="KAI7740649.1"/>
    </source>
</evidence>
<comment type="caution">
    <text evidence="2">The sequence shown here is derived from an EMBL/GenBank/DDBJ whole genome shotgun (WGS) entry which is preliminary data.</text>
</comment>
<protein>
    <submittedName>
        <fullName evidence="2">Uncharacterized protein</fullName>
    </submittedName>
</protein>